<keyword evidence="2" id="KW-0472">Membrane</keyword>
<dbReference type="Proteomes" id="UP000377803">
    <property type="component" value="Chromosome"/>
</dbReference>
<evidence type="ECO:0000256" key="1">
    <source>
        <dbReference type="SAM" id="MobiDB-lite"/>
    </source>
</evidence>
<dbReference type="AlphaFoldDB" id="A0A5Q0UFZ6"/>
<evidence type="ECO:0000256" key="2">
    <source>
        <dbReference type="SAM" id="Phobius"/>
    </source>
</evidence>
<feature type="transmembrane region" description="Helical" evidence="2">
    <location>
        <begin position="82"/>
        <end position="101"/>
    </location>
</feature>
<reference evidence="4" key="1">
    <citation type="submission" date="2019-05" db="EMBL/GenBank/DDBJ databases">
        <title>Candidatus Nanohalobium constans, a novel model system to study the DPANN nano-sized archaea: genomic and physiological characterization of a nanoarchaeon co-cultured with its chitinotrophic host.</title>
        <authorList>
            <person name="La Cono V."/>
            <person name="Arcadi E."/>
            <person name="Crisafi F."/>
            <person name="Denaro R."/>
            <person name="La Spada G."/>
            <person name="Messina E."/>
            <person name="Smedile F."/>
            <person name="Toshchakov S.V."/>
            <person name="Shevchenko M.A."/>
            <person name="Golyshin P.N."/>
            <person name="Golyshina O.V."/>
            <person name="Ferrer M."/>
            <person name="Rohde M."/>
            <person name="Mushegian A."/>
            <person name="Sorokin D.Y."/>
            <person name="Giuliano L."/>
            <person name="Yakimov M.M."/>
        </authorList>
    </citation>
    <scope>NUCLEOTIDE SEQUENCE [LARGE SCALE GENOMIC DNA]</scope>
    <source>
        <strain evidence="4">LC1Nh</strain>
    </source>
</reference>
<dbReference type="GeneID" id="42364804"/>
<keyword evidence="2" id="KW-0812">Transmembrane</keyword>
<evidence type="ECO:0000313" key="3">
    <source>
        <dbReference type="EMBL" id="QGA80321.1"/>
    </source>
</evidence>
<dbReference type="KEGG" id="ncon:LC1Nh_0420"/>
<sequence length="212" mass="24041">MEDSNIRKWIEKELRNGENPRELKEALLEEGYKPSIVDEVKQETNHEKTTNNTEEIKQKIQKSETITEKLEKEIKKEWKPRLAIIIVIATVATGTILATPITNTINNTDKPIQEKTGQTDQTEKQNKAGNTTTIKLSNGVAKPSRPSITPEENIKFQNKENYKMKIVFESEKENLQIPAQDSKTTNLNSLTYYTAKPAETTAEQISGSIIVQ</sequence>
<name>A0A5Q0UFZ6_9ARCH</name>
<organism evidence="3 4">
    <name type="scientific">Candidatus Nanohalobium constans</name>
    <dbReference type="NCBI Taxonomy" id="2565781"/>
    <lineage>
        <taxon>Archaea</taxon>
        <taxon>Candidatus Nanohalarchaeota</taxon>
        <taxon>Candidatus Nanohalobia</taxon>
        <taxon>Candidatus Nanohalobiales</taxon>
        <taxon>Candidatus Nanohalobiaceae</taxon>
        <taxon>Candidatus Nanohalobium</taxon>
    </lineage>
</organism>
<keyword evidence="4" id="KW-1185">Reference proteome</keyword>
<keyword evidence="2" id="KW-1133">Transmembrane helix</keyword>
<dbReference type="RefSeq" id="WP_153550060.1">
    <property type="nucleotide sequence ID" value="NZ_CP040089.1"/>
</dbReference>
<feature type="compositionally biased region" description="Polar residues" evidence="1">
    <location>
        <begin position="108"/>
        <end position="120"/>
    </location>
</feature>
<gene>
    <name evidence="3" type="ORF">LC1Nh_0420</name>
</gene>
<accession>A0A5Q0UFZ6</accession>
<proteinExistence type="predicted"/>
<protein>
    <submittedName>
        <fullName evidence="3">Uncharacterized protein</fullName>
    </submittedName>
</protein>
<feature type="region of interest" description="Disordered" evidence="1">
    <location>
        <begin position="108"/>
        <end position="130"/>
    </location>
</feature>
<dbReference type="EMBL" id="CP040089">
    <property type="protein sequence ID" value="QGA80321.1"/>
    <property type="molecule type" value="Genomic_DNA"/>
</dbReference>
<evidence type="ECO:0000313" key="4">
    <source>
        <dbReference type="Proteomes" id="UP000377803"/>
    </source>
</evidence>